<dbReference type="InterPro" id="IPR050767">
    <property type="entry name" value="Sel1_AlgK"/>
</dbReference>
<feature type="compositionally biased region" description="Basic and acidic residues" evidence="2">
    <location>
        <begin position="789"/>
        <end position="808"/>
    </location>
</feature>
<evidence type="ECO:0000313" key="4">
    <source>
        <dbReference type="Proteomes" id="UP000053201"/>
    </source>
</evidence>
<dbReference type="RefSeq" id="XP_016606947.1">
    <property type="nucleotide sequence ID" value="XM_016754077.1"/>
</dbReference>
<dbReference type="AlphaFoldDB" id="A0A0L0HCJ1"/>
<dbReference type="FunCoup" id="A0A0L0HCJ1">
    <property type="interactions" value="109"/>
</dbReference>
<feature type="compositionally biased region" description="Basic and acidic residues" evidence="2">
    <location>
        <begin position="876"/>
        <end position="892"/>
    </location>
</feature>
<dbReference type="EMBL" id="KQ257459">
    <property type="protein sequence ID" value="KNC98907.1"/>
    <property type="molecule type" value="Genomic_DNA"/>
</dbReference>
<dbReference type="VEuPathDB" id="FungiDB:SPPG_05871"/>
<dbReference type="eggNOG" id="KOG1550">
    <property type="taxonomic scope" value="Eukaryota"/>
</dbReference>
<dbReference type="STRING" id="645134.A0A0L0HCJ1"/>
<evidence type="ECO:0000256" key="1">
    <source>
        <dbReference type="ARBA" id="ARBA00038101"/>
    </source>
</evidence>
<dbReference type="GeneID" id="27689215"/>
<dbReference type="GO" id="GO:0005789">
    <property type="term" value="C:endoplasmic reticulum membrane"/>
    <property type="evidence" value="ECO:0007669"/>
    <property type="project" value="TreeGrafter"/>
</dbReference>
<dbReference type="Proteomes" id="UP000053201">
    <property type="component" value="Unassembled WGS sequence"/>
</dbReference>
<feature type="region of interest" description="Disordered" evidence="2">
    <location>
        <begin position="46"/>
        <end position="85"/>
    </location>
</feature>
<gene>
    <name evidence="3" type="ORF">SPPG_05871</name>
</gene>
<dbReference type="SUPFAM" id="SSF81901">
    <property type="entry name" value="HCP-like"/>
    <property type="match status" value="2"/>
</dbReference>
<comment type="similarity">
    <text evidence="1">Belongs to the sel-1 family.</text>
</comment>
<proteinExistence type="inferred from homology"/>
<dbReference type="OrthoDB" id="27934at2759"/>
<sequence>MSQPRSRVSCRKGPLLRWRSTVASIFILLIFCLHFVAGTPKNAPSNDLMNVPEPPAEEQHLPGGKSEDPLDVSPPPAEDERSDKLYQDTIRHLSAIARKRGLRSSNAETRDLLYILTRLITRSILPRPLSDRLENLRRRHGPAEEDLGALPIESEQELDSIPVIEEGDEPAVKRIKATQILRKLGYDEGHQDSLATLGDMFLYGKYSHPRNTTEAFKHYHTLARKHGSAIGQRTVGLMYATGVGVDRDYAKALLYLSFAALADDTIAEQALGYWHWAGIATTKSCDDASFYFKRVAEKAVEKFRSGPPLGLAMPLPKLRLPDQEGGVYGYGASGPGDPNVPTRGQGGQNGALTTEDILQYYRLQADAGDPLAQLLIGKLFYLGTNNVKQNFRKAMEYFLAAASKHPGLEAVRAPDATEGIKQAASASAQAMGLLGQMYWRGEGVEQDNATARQWFERGAIDDNAACLHALGVMNMEGIAGPKDPSKGFKFIQQAAHKENPDAQAYLGELYLGYGKKEYQNALKWLQQASSRGHIVALYNLANMYTEGLGVALPNCDVGVRLYKSVAEKGDWHDPIVHQAQADLNAGDMEGAFLRYLFAAERGYEIAQTNAAWMLDRGMYSPSHSRIYREKQDPYKTALYLWNRAANQGNVNARVKMGDYYYYGLGTTPDPANEESEAPKGSQEETSLLSRLLGTGLRGKGDPERAAIYYQVAADKEWSSIAMWNLGWMHETGIGVQKDYHLAKRNYDMCLDTNPEAYLPVNLALVKLRIKILWDELLRRRTSSDSSSSRPDETLAAEKSEKRDKESWRQAEAPLGLMRDEDNNEFWEFEHVPPTEGDVAETIGILVLCAVAAGLVLWRQGVLRRVAEQAPPVGAVREGDRRQEQEHEGGLGR</sequence>
<dbReference type="Pfam" id="PF08238">
    <property type="entry name" value="Sel1"/>
    <property type="match status" value="12"/>
</dbReference>
<dbReference type="InterPro" id="IPR011990">
    <property type="entry name" value="TPR-like_helical_dom_sf"/>
</dbReference>
<dbReference type="GO" id="GO:0036503">
    <property type="term" value="P:ERAD pathway"/>
    <property type="evidence" value="ECO:0007669"/>
    <property type="project" value="TreeGrafter"/>
</dbReference>
<dbReference type="PANTHER" id="PTHR11102">
    <property type="entry name" value="SEL-1-LIKE PROTEIN"/>
    <property type="match status" value="1"/>
</dbReference>
<evidence type="ECO:0000256" key="2">
    <source>
        <dbReference type="SAM" id="MobiDB-lite"/>
    </source>
</evidence>
<organism evidence="3 4">
    <name type="scientific">Spizellomyces punctatus (strain DAOM BR117)</name>
    <dbReference type="NCBI Taxonomy" id="645134"/>
    <lineage>
        <taxon>Eukaryota</taxon>
        <taxon>Fungi</taxon>
        <taxon>Fungi incertae sedis</taxon>
        <taxon>Chytridiomycota</taxon>
        <taxon>Chytridiomycota incertae sedis</taxon>
        <taxon>Chytridiomycetes</taxon>
        <taxon>Spizellomycetales</taxon>
        <taxon>Spizellomycetaceae</taxon>
        <taxon>Spizellomyces</taxon>
    </lineage>
</organism>
<feature type="region of interest" description="Disordered" evidence="2">
    <location>
        <begin position="871"/>
        <end position="892"/>
    </location>
</feature>
<dbReference type="Gene3D" id="1.25.40.10">
    <property type="entry name" value="Tetratricopeptide repeat domain"/>
    <property type="match status" value="3"/>
</dbReference>
<dbReference type="InParanoid" id="A0A0L0HCJ1"/>
<evidence type="ECO:0000313" key="3">
    <source>
        <dbReference type="EMBL" id="KNC98907.1"/>
    </source>
</evidence>
<dbReference type="SMART" id="SM00671">
    <property type="entry name" value="SEL1"/>
    <property type="match status" value="11"/>
</dbReference>
<feature type="region of interest" description="Disordered" evidence="2">
    <location>
        <begin position="782"/>
        <end position="813"/>
    </location>
</feature>
<reference evidence="3 4" key="1">
    <citation type="submission" date="2009-08" db="EMBL/GenBank/DDBJ databases">
        <title>The Genome Sequence of Spizellomyces punctatus strain DAOM BR117.</title>
        <authorList>
            <consortium name="The Broad Institute Genome Sequencing Platform"/>
            <person name="Russ C."/>
            <person name="Cuomo C."/>
            <person name="Shea T."/>
            <person name="Young S.K."/>
            <person name="Zeng Q."/>
            <person name="Koehrsen M."/>
            <person name="Haas B."/>
            <person name="Borodovsky M."/>
            <person name="Guigo R."/>
            <person name="Alvarado L."/>
            <person name="Berlin A."/>
            <person name="Bochicchio J."/>
            <person name="Borenstein D."/>
            <person name="Chapman S."/>
            <person name="Chen Z."/>
            <person name="Engels R."/>
            <person name="Freedman E."/>
            <person name="Gellesch M."/>
            <person name="Goldberg J."/>
            <person name="Griggs A."/>
            <person name="Gujja S."/>
            <person name="Heiman D."/>
            <person name="Hepburn T."/>
            <person name="Howarth C."/>
            <person name="Jen D."/>
            <person name="Larson L."/>
            <person name="Lewis B."/>
            <person name="Mehta T."/>
            <person name="Park D."/>
            <person name="Pearson M."/>
            <person name="Roberts A."/>
            <person name="Saif S."/>
            <person name="Shenoy N."/>
            <person name="Sisk P."/>
            <person name="Stolte C."/>
            <person name="Sykes S."/>
            <person name="Thomson T."/>
            <person name="Walk T."/>
            <person name="White J."/>
            <person name="Yandava C."/>
            <person name="Burger G."/>
            <person name="Gray M.W."/>
            <person name="Holland P.W.H."/>
            <person name="King N."/>
            <person name="Lang F.B.F."/>
            <person name="Roger A.J."/>
            <person name="Ruiz-Trillo I."/>
            <person name="Lander E."/>
            <person name="Nusbaum C."/>
        </authorList>
    </citation>
    <scope>NUCLEOTIDE SEQUENCE [LARGE SCALE GENOMIC DNA]</scope>
    <source>
        <strain evidence="3 4">DAOM BR117</strain>
    </source>
</reference>
<feature type="compositionally biased region" description="Basic and acidic residues" evidence="2">
    <location>
        <begin position="57"/>
        <end position="68"/>
    </location>
</feature>
<protein>
    <submittedName>
        <fullName evidence="3">Uncharacterized protein</fullName>
    </submittedName>
</protein>
<dbReference type="InterPro" id="IPR006597">
    <property type="entry name" value="Sel1-like"/>
</dbReference>
<dbReference type="PANTHER" id="PTHR11102:SF147">
    <property type="entry name" value="SEL1L ADAPTOR SUBUNIT OF ERAD E3 UBIQUITIN LIGASE"/>
    <property type="match status" value="1"/>
</dbReference>
<accession>A0A0L0HCJ1</accession>
<name>A0A0L0HCJ1_SPIPD</name>
<dbReference type="OMA" id="LLGHWMD"/>
<keyword evidence="4" id="KW-1185">Reference proteome</keyword>